<evidence type="ECO:0000313" key="1">
    <source>
        <dbReference type="EMBL" id="MEQ2219050.1"/>
    </source>
</evidence>
<name>A0ABV0SFP2_9TELE</name>
<evidence type="ECO:0000313" key="2">
    <source>
        <dbReference type="Proteomes" id="UP001434883"/>
    </source>
</evidence>
<gene>
    <name evidence="1" type="ORF">XENOCAPTIV_011863</name>
</gene>
<dbReference type="EMBL" id="JAHRIN010078140">
    <property type="protein sequence ID" value="MEQ2219050.1"/>
    <property type="molecule type" value="Genomic_DNA"/>
</dbReference>
<reference evidence="1 2" key="1">
    <citation type="submission" date="2021-06" db="EMBL/GenBank/DDBJ databases">
        <authorList>
            <person name="Palmer J.M."/>
        </authorList>
    </citation>
    <scope>NUCLEOTIDE SEQUENCE [LARGE SCALE GENOMIC DNA]</scope>
    <source>
        <strain evidence="1 2">XC_2019</strain>
        <tissue evidence="1">Muscle</tissue>
    </source>
</reference>
<comment type="caution">
    <text evidence="1">The sequence shown here is derived from an EMBL/GenBank/DDBJ whole genome shotgun (WGS) entry which is preliminary data.</text>
</comment>
<protein>
    <submittedName>
        <fullName evidence="1">Uncharacterized protein</fullName>
    </submittedName>
</protein>
<keyword evidence="2" id="KW-1185">Reference proteome</keyword>
<organism evidence="1 2">
    <name type="scientific">Xenoophorus captivus</name>
    <dbReference type="NCBI Taxonomy" id="1517983"/>
    <lineage>
        <taxon>Eukaryota</taxon>
        <taxon>Metazoa</taxon>
        <taxon>Chordata</taxon>
        <taxon>Craniata</taxon>
        <taxon>Vertebrata</taxon>
        <taxon>Euteleostomi</taxon>
        <taxon>Actinopterygii</taxon>
        <taxon>Neopterygii</taxon>
        <taxon>Teleostei</taxon>
        <taxon>Neoteleostei</taxon>
        <taxon>Acanthomorphata</taxon>
        <taxon>Ovalentaria</taxon>
        <taxon>Atherinomorphae</taxon>
        <taxon>Cyprinodontiformes</taxon>
        <taxon>Goodeidae</taxon>
        <taxon>Xenoophorus</taxon>
    </lineage>
</organism>
<sequence>MMWERSSVRLTIRKIQFSPENTEVAPFADMTFEFLMSEKPLHVKLSLPKEVRVGLVLRSVNVRQIIHGVG</sequence>
<proteinExistence type="predicted"/>
<dbReference type="Proteomes" id="UP001434883">
    <property type="component" value="Unassembled WGS sequence"/>
</dbReference>
<accession>A0ABV0SFP2</accession>